<reference evidence="1 2" key="1">
    <citation type="submission" date="2021-09" db="EMBL/GenBank/DDBJ databases">
        <title>Genomic insights and catalytic innovation underlie evolution of tropane alkaloids biosynthesis.</title>
        <authorList>
            <person name="Wang Y.-J."/>
            <person name="Tian T."/>
            <person name="Huang J.-P."/>
            <person name="Huang S.-X."/>
        </authorList>
    </citation>
    <scope>NUCLEOTIDE SEQUENCE [LARGE SCALE GENOMIC DNA]</scope>
    <source>
        <strain evidence="1">KIB-2018</strain>
        <tissue evidence="1">Leaf</tissue>
    </source>
</reference>
<dbReference type="Proteomes" id="UP001159364">
    <property type="component" value="Linkage Group LG07"/>
</dbReference>
<proteinExistence type="predicted"/>
<protein>
    <submittedName>
        <fullName evidence="1">Uncharacterized protein</fullName>
    </submittedName>
</protein>
<accession>A0AAV8SWJ9</accession>
<dbReference type="EMBL" id="JAIWQS010000007">
    <property type="protein sequence ID" value="KAJ8758698.1"/>
    <property type="molecule type" value="Genomic_DNA"/>
</dbReference>
<dbReference type="AlphaFoldDB" id="A0AAV8SWJ9"/>
<gene>
    <name evidence="1" type="ORF">K2173_000419</name>
</gene>
<organism evidence="1 2">
    <name type="scientific">Erythroxylum novogranatense</name>
    <dbReference type="NCBI Taxonomy" id="1862640"/>
    <lineage>
        <taxon>Eukaryota</taxon>
        <taxon>Viridiplantae</taxon>
        <taxon>Streptophyta</taxon>
        <taxon>Embryophyta</taxon>
        <taxon>Tracheophyta</taxon>
        <taxon>Spermatophyta</taxon>
        <taxon>Magnoliopsida</taxon>
        <taxon>eudicotyledons</taxon>
        <taxon>Gunneridae</taxon>
        <taxon>Pentapetalae</taxon>
        <taxon>rosids</taxon>
        <taxon>fabids</taxon>
        <taxon>Malpighiales</taxon>
        <taxon>Erythroxylaceae</taxon>
        <taxon>Erythroxylum</taxon>
    </lineage>
</organism>
<comment type="caution">
    <text evidence="1">The sequence shown here is derived from an EMBL/GenBank/DDBJ whole genome shotgun (WGS) entry which is preliminary data.</text>
</comment>
<name>A0AAV8SWJ9_9ROSI</name>
<evidence type="ECO:0000313" key="2">
    <source>
        <dbReference type="Proteomes" id="UP001159364"/>
    </source>
</evidence>
<keyword evidence="2" id="KW-1185">Reference proteome</keyword>
<sequence>MKGIRSVIYQIVYVRMTQADPDFEAVRLQSGPLNPVWLEEPDLAVDHSALFEKAAMDHVYGCGILSAQ</sequence>
<evidence type="ECO:0000313" key="1">
    <source>
        <dbReference type="EMBL" id="KAJ8758698.1"/>
    </source>
</evidence>